<dbReference type="GO" id="GO:0005853">
    <property type="term" value="C:eukaryotic translation elongation factor 1 complex"/>
    <property type="evidence" value="ECO:0007669"/>
    <property type="project" value="InterPro"/>
</dbReference>
<evidence type="ECO:0000256" key="1">
    <source>
        <dbReference type="ARBA" id="ARBA00007411"/>
    </source>
</evidence>
<dbReference type="Proteomes" id="UP000053611">
    <property type="component" value="Unassembled WGS sequence"/>
</dbReference>
<evidence type="ECO:0000256" key="3">
    <source>
        <dbReference type="ARBA" id="ARBA00022917"/>
    </source>
</evidence>
<dbReference type="SMART" id="SM01182">
    <property type="entry name" value="EF-1_beta_acid"/>
    <property type="match status" value="1"/>
</dbReference>
<evidence type="ECO:0000313" key="7">
    <source>
        <dbReference type="EMBL" id="KLT43592.1"/>
    </source>
</evidence>
<keyword evidence="3 4" id="KW-0648">Protein biosynthesis</keyword>
<dbReference type="GO" id="GO:0005829">
    <property type="term" value="C:cytosol"/>
    <property type="evidence" value="ECO:0007669"/>
    <property type="project" value="TreeGrafter"/>
</dbReference>
<dbReference type="InterPro" id="IPR001326">
    <property type="entry name" value="Transl_elong_EF1B_B/D_CS"/>
</dbReference>
<keyword evidence="2 4" id="KW-0251">Elongation factor</keyword>
<dbReference type="InterPro" id="IPR014717">
    <property type="entry name" value="Transl_elong_EF1B/ribsomal_bS6"/>
</dbReference>
<dbReference type="InterPro" id="IPR036219">
    <property type="entry name" value="eEF-1beta-like_sf"/>
</dbReference>
<comment type="similarity">
    <text evidence="1 4">Belongs to the EF-1-beta/EF-1-delta family.</text>
</comment>
<reference evidence="7 8" key="1">
    <citation type="submission" date="2015-03" db="EMBL/GenBank/DDBJ databases">
        <title>Genomics and transcriptomics of the oil-accumulating basidiomycete yeast T. oleaginosus allow insights into substrate utilization and the diverse evolutionary trajectories of mating systems in fungi.</title>
        <authorList>
            <consortium name="DOE Joint Genome Institute"/>
            <person name="Kourist R."/>
            <person name="Kracht O."/>
            <person name="Bracharz F."/>
            <person name="Lipzen A."/>
            <person name="Nolan M."/>
            <person name="Ohm R."/>
            <person name="Grigoriev I."/>
            <person name="Sun S."/>
            <person name="Heitman J."/>
            <person name="Bruck T."/>
            <person name="Nowrousian M."/>
        </authorList>
    </citation>
    <scope>NUCLEOTIDE SEQUENCE [LARGE SCALE GENOMIC DNA]</scope>
    <source>
        <strain evidence="7 8">IBC0246</strain>
    </source>
</reference>
<dbReference type="OrthoDB" id="331763at2759"/>
<dbReference type="Gene3D" id="1.20.1050.130">
    <property type="match status" value="1"/>
</dbReference>
<evidence type="ECO:0000256" key="4">
    <source>
        <dbReference type="RuleBase" id="RU003791"/>
    </source>
</evidence>
<evidence type="ECO:0000259" key="6">
    <source>
        <dbReference type="SMART" id="SM01182"/>
    </source>
</evidence>
<dbReference type="GO" id="GO:0005085">
    <property type="term" value="F:guanyl-nucleotide exchange factor activity"/>
    <property type="evidence" value="ECO:0007669"/>
    <property type="project" value="TreeGrafter"/>
</dbReference>
<dbReference type="Pfam" id="PF00736">
    <property type="entry name" value="EF1_GNE"/>
    <property type="match status" value="1"/>
</dbReference>
<dbReference type="Pfam" id="PF10587">
    <property type="entry name" value="EF-1_beta_acid"/>
    <property type="match status" value="1"/>
</dbReference>
<dbReference type="EMBL" id="KQ087193">
    <property type="protein sequence ID" value="KLT43592.1"/>
    <property type="molecule type" value="Genomic_DNA"/>
</dbReference>
<organism evidence="7 8">
    <name type="scientific">Cutaneotrichosporon oleaginosum</name>
    <dbReference type="NCBI Taxonomy" id="879819"/>
    <lineage>
        <taxon>Eukaryota</taxon>
        <taxon>Fungi</taxon>
        <taxon>Dikarya</taxon>
        <taxon>Basidiomycota</taxon>
        <taxon>Agaricomycotina</taxon>
        <taxon>Tremellomycetes</taxon>
        <taxon>Trichosporonales</taxon>
        <taxon>Trichosporonaceae</taxon>
        <taxon>Cutaneotrichosporon</taxon>
    </lineage>
</organism>
<dbReference type="InterPro" id="IPR014038">
    <property type="entry name" value="EF1B_bsu/dsu_GNE"/>
</dbReference>
<dbReference type="InterPro" id="IPR036282">
    <property type="entry name" value="Glutathione-S-Trfase_C_sf"/>
</dbReference>
<dbReference type="SUPFAM" id="SSF47616">
    <property type="entry name" value="GST C-terminal domain-like"/>
    <property type="match status" value="1"/>
</dbReference>
<dbReference type="InterPro" id="IPR049720">
    <property type="entry name" value="EF1B_bsu/dsu"/>
</dbReference>
<evidence type="ECO:0008006" key="9">
    <source>
        <dbReference type="Google" id="ProtNLM"/>
    </source>
</evidence>
<evidence type="ECO:0000313" key="8">
    <source>
        <dbReference type="Proteomes" id="UP000053611"/>
    </source>
</evidence>
<name>A0A0J0XRA5_9TREE</name>
<gene>
    <name evidence="7" type="ORF">CC85DRAFT_284300</name>
</gene>
<dbReference type="PROSITE" id="PS00825">
    <property type="entry name" value="EF1BD_2"/>
    <property type="match status" value="1"/>
</dbReference>
<sequence>MVAAAELEKHLSTRAYIDGDAPSTADVAVFETLKLSDVKEPHTARWYKHIASYAGETSSLPSGKVPFAGIEAAAGAAPAAAEDDDEDIDLFGSDDEEVDEEAERVKAERIAEYNKIKEAKKQEKLASGKQLEVAKSVVTLQVKPWDDETDMKELEDGVRAIEIDGLVWGASKLVPVGYGIKMLQINLVIEDAKVSLQDLQDQITDDLEDYVQSTDVAAMQKL</sequence>
<dbReference type="Gene3D" id="3.30.70.60">
    <property type="match status" value="1"/>
</dbReference>
<dbReference type="SMART" id="SM00888">
    <property type="entry name" value="EF1_GNE"/>
    <property type="match status" value="1"/>
</dbReference>
<protein>
    <recommendedName>
        <fullName evidence="9">Elongation factor 1-beta</fullName>
    </recommendedName>
</protein>
<dbReference type="CDD" id="cd00292">
    <property type="entry name" value="EF1B"/>
    <property type="match status" value="1"/>
</dbReference>
<dbReference type="InterPro" id="IPR018940">
    <property type="entry name" value="EF-1_beta_acid_region_euk"/>
</dbReference>
<dbReference type="SUPFAM" id="SSF54984">
    <property type="entry name" value="eEF-1beta-like"/>
    <property type="match status" value="1"/>
</dbReference>
<dbReference type="GO" id="GO:0003746">
    <property type="term" value="F:translation elongation factor activity"/>
    <property type="evidence" value="ECO:0007669"/>
    <property type="project" value="UniProtKB-KW"/>
</dbReference>
<evidence type="ECO:0000256" key="2">
    <source>
        <dbReference type="ARBA" id="ARBA00022768"/>
    </source>
</evidence>
<dbReference type="PROSITE" id="PS00824">
    <property type="entry name" value="EF1BD_1"/>
    <property type="match status" value="1"/>
</dbReference>
<dbReference type="AlphaFoldDB" id="A0A0J0XRA5"/>
<proteinExistence type="inferred from homology"/>
<dbReference type="FunFam" id="3.30.70.60:FF:000001">
    <property type="entry name" value="Elongation factor 1-beta 1 like"/>
    <property type="match status" value="1"/>
</dbReference>
<feature type="domain" description="Elongation factor 1 beta central acidic region eukaryote" evidence="6">
    <location>
        <begin position="90"/>
        <end position="117"/>
    </location>
</feature>
<evidence type="ECO:0000259" key="5">
    <source>
        <dbReference type="SMART" id="SM00888"/>
    </source>
</evidence>
<accession>A0A0J0XRA5</accession>
<dbReference type="PANTHER" id="PTHR11595">
    <property type="entry name" value="EF-HAND AND COILED-COIL DOMAIN-CONTAINING FAMILY MEMBER"/>
    <property type="match status" value="1"/>
</dbReference>
<keyword evidence="8" id="KW-1185">Reference proteome</keyword>
<dbReference type="PANTHER" id="PTHR11595:SF21">
    <property type="entry name" value="ELONGATION FACTOR 1-BETA"/>
    <property type="match status" value="1"/>
</dbReference>
<dbReference type="STRING" id="879819.A0A0J0XRA5"/>
<feature type="domain" description="Translation elongation factor EF1B beta/delta subunit guanine nucleotide exchange" evidence="5">
    <location>
        <begin position="135"/>
        <end position="222"/>
    </location>
</feature>